<evidence type="ECO:0000256" key="5">
    <source>
        <dbReference type="ARBA" id="ARBA00022723"/>
    </source>
</evidence>
<dbReference type="PANTHER" id="PTHR10537">
    <property type="entry name" value="DNA PRIMASE LARGE SUBUNIT"/>
    <property type="match status" value="1"/>
</dbReference>
<sequence length="212" mass="24207">MAFHHEKRRLEELKYTGYGAWLTIQYTLYLKEIGLPLSEAVKFWSEEYAQKTIKSGKKVGLRQHSWSQNQRKYEYSLRHMYGLEGGRKNYSAHCCKSLQNRSDGCVFHSFDRAHLKTLLVGDFRLSSAEFDTCLHLMAQGFLTEACRHVKSVVIKRVLSSQFASQGASIISPTKNVDLGYQSQPVISCTLLERQSSESAVEIGSCFDHPLCR</sequence>
<evidence type="ECO:0000256" key="6">
    <source>
        <dbReference type="ARBA" id="ARBA00023004"/>
    </source>
</evidence>
<keyword evidence="6" id="KW-0408">Iron</keyword>
<evidence type="ECO:0000256" key="3">
    <source>
        <dbReference type="ARBA" id="ARBA00022515"/>
    </source>
</evidence>
<dbReference type="PANTHER" id="PTHR10537:SF4">
    <property type="entry name" value="DNA PRIMASE LARGE SUBUNIT"/>
    <property type="match status" value="1"/>
</dbReference>
<keyword evidence="3" id="KW-0639">Primosome</keyword>
<keyword evidence="2" id="KW-0004">4Fe-4S</keyword>
<organism evidence="9 10">
    <name type="scientific">Plectus sambesii</name>
    <dbReference type="NCBI Taxonomy" id="2011161"/>
    <lineage>
        <taxon>Eukaryota</taxon>
        <taxon>Metazoa</taxon>
        <taxon>Ecdysozoa</taxon>
        <taxon>Nematoda</taxon>
        <taxon>Chromadorea</taxon>
        <taxon>Plectida</taxon>
        <taxon>Plectina</taxon>
        <taxon>Plectoidea</taxon>
        <taxon>Plectidae</taxon>
        <taxon>Plectus</taxon>
    </lineage>
</organism>
<dbReference type="InterPro" id="IPR007238">
    <property type="entry name" value="DNA_primase_lsu_euk/arc"/>
</dbReference>
<proteinExistence type="predicted"/>
<name>A0A914V610_9BILA</name>
<dbReference type="GO" id="GO:0046872">
    <property type="term" value="F:metal ion binding"/>
    <property type="evidence" value="ECO:0007669"/>
    <property type="project" value="UniProtKB-KW"/>
</dbReference>
<feature type="domain" description="DNA primase large subunit C-terminal" evidence="8">
    <location>
        <begin position="22"/>
        <end position="164"/>
    </location>
</feature>
<dbReference type="InterPro" id="IPR058560">
    <property type="entry name" value="DNA_primase_C"/>
</dbReference>
<protein>
    <submittedName>
        <fullName evidence="10">DNA primase large subunit</fullName>
    </submittedName>
</protein>
<evidence type="ECO:0000256" key="2">
    <source>
        <dbReference type="ARBA" id="ARBA00022485"/>
    </source>
</evidence>
<evidence type="ECO:0000256" key="4">
    <source>
        <dbReference type="ARBA" id="ARBA00022705"/>
    </source>
</evidence>
<accession>A0A914V610</accession>
<keyword evidence="4" id="KW-0235">DNA replication</keyword>
<keyword evidence="9" id="KW-1185">Reference proteome</keyword>
<dbReference type="GO" id="GO:0006269">
    <property type="term" value="P:DNA replication, synthesis of primer"/>
    <property type="evidence" value="ECO:0007669"/>
    <property type="project" value="UniProtKB-KW"/>
</dbReference>
<comment type="cofactor">
    <cofactor evidence="1">
        <name>[4Fe-4S] cluster</name>
        <dbReference type="ChEBI" id="CHEBI:49883"/>
    </cofactor>
</comment>
<keyword evidence="7" id="KW-0411">Iron-sulfur</keyword>
<dbReference type="GO" id="GO:0005658">
    <property type="term" value="C:alpha DNA polymerase:primase complex"/>
    <property type="evidence" value="ECO:0007669"/>
    <property type="project" value="TreeGrafter"/>
</dbReference>
<evidence type="ECO:0000256" key="7">
    <source>
        <dbReference type="ARBA" id="ARBA00023014"/>
    </source>
</evidence>
<evidence type="ECO:0000313" key="10">
    <source>
        <dbReference type="WBParaSite" id="PSAMB.scaffold15865size1463.g36690.t1"/>
    </source>
</evidence>
<evidence type="ECO:0000256" key="1">
    <source>
        <dbReference type="ARBA" id="ARBA00001966"/>
    </source>
</evidence>
<dbReference type="GO" id="GO:0051539">
    <property type="term" value="F:4 iron, 4 sulfur cluster binding"/>
    <property type="evidence" value="ECO:0007669"/>
    <property type="project" value="UniProtKB-KW"/>
</dbReference>
<evidence type="ECO:0000313" key="9">
    <source>
        <dbReference type="Proteomes" id="UP000887566"/>
    </source>
</evidence>
<reference evidence="10" key="1">
    <citation type="submission" date="2022-11" db="UniProtKB">
        <authorList>
            <consortium name="WormBaseParasite"/>
        </authorList>
    </citation>
    <scope>IDENTIFICATION</scope>
</reference>
<dbReference type="WBParaSite" id="PSAMB.scaffold15865size1463.g36690.t1">
    <property type="protein sequence ID" value="PSAMB.scaffold15865size1463.g36690.t1"/>
    <property type="gene ID" value="PSAMB.scaffold15865size1463.g36690"/>
</dbReference>
<dbReference type="Pfam" id="PF04104">
    <property type="entry name" value="DNA_primase_lrg"/>
    <property type="match status" value="1"/>
</dbReference>
<dbReference type="GO" id="GO:0006270">
    <property type="term" value="P:DNA replication initiation"/>
    <property type="evidence" value="ECO:0007669"/>
    <property type="project" value="TreeGrafter"/>
</dbReference>
<dbReference type="Proteomes" id="UP000887566">
    <property type="component" value="Unplaced"/>
</dbReference>
<keyword evidence="5" id="KW-0479">Metal-binding</keyword>
<dbReference type="AlphaFoldDB" id="A0A914V610"/>
<evidence type="ECO:0000259" key="8">
    <source>
        <dbReference type="Pfam" id="PF04104"/>
    </source>
</evidence>